<evidence type="ECO:0000313" key="13">
    <source>
        <dbReference type="EMBL" id="KAK6294085.1"/>
    </source>
</evidence>
<evidence type="ECO:0000313" key="14">
    <source>
        <dbReference type="Proteomes" id="UP001356427"/>
    </source>
</evidence>
<dbReference type="InterPro" id="IPR011489">
    <property type="entry name" value="EMI_domain"/>
</dbReference>
<dbReference type="Gene3D" id="2.10.25.10">
    <property type="entry name" value="Laminin"/>
    <property type="match status" value="1"/>
</dbReference>
<evidence type="ECO:0000259" key="12">
    <source>
        <dbReference type="PROSITE" id="PS51041"/>
    </source>
</evidence>
<evidence type="ECO:0000256" key="10">
    <source>
        <dbReference type="ARBA" id="ARBA00023157"/>
    </source>
</evidence>
<feature type="non-terminal residue" evidence="13">
    <location>
        <position position="191"/>
    </location>
</feature>
<evidence type="ECO:0000256" key="6">
    <source>
        <dbReference type="ARBA" id="ARBA00022729"/>
    </source>
</evidence>
<evidence type="ECO:0000256" key="5">
    <source>
        <dbReference type="ARBA" id="ARBA00022692"/>
    </source>
</evidence>
<comment type="subcellular location">
    <subcellularLocation>
        <location evidence="2">Cell membrane</location>
    </subcellularLocation>
    <subcellularLocation>
        <location evidence="1">Membrane</location>
        <topology evidence="1">Single-pass membrane protein</topology>
    </subcellularLocation>
</comment>
<evidence type="ECO:0000256" key="7">
    <source>
        <dbReference type="ARBA" id="ARBA00022737"/>
    </source>
</evidence>
<evidence type="ECO:0000256" key="8">
    <source>
        <dbReference type="ARBA" id="ARBA00022989"/>
    </source>
</evidence>
<organism evidence="13 14">
    <name type="scientific">Coregonus suidteri</name>
    <dbReference type="NCBI Taxonomy" id="861788"/>
    <lineage>
        <taxon>Eukaryota</taxon>
        <taxon>Metazoa</taxon>
        <taxon>Chordata</taxon>
        <taxon>Craniata</taxon>
        <taxon>Vertebrata</taxon>
        <taxon>Euteleostomi</taxon>
        <taxon>Actinopterygii</taxon>
        <taxon>Neopterygii</taxon>
        <taxon>Teleostei</taxon>
        <taxon>Protacanthopterygii</taxon>
        <taxon>Salmoniformes</taxon>
        <taxon>Salmonidae</taxon>
        <taxon>Coregoninae</taxon>
        <taxon>Coregonus</taxon>
    </lineage>
</organism>
<protein>
    <recommendedName>
        <fullName evidence="12">EMI domain-containing protein</fullName>
    </recommendedName>
</protein>
<keyword evidence="4" id="KW-0245">EGF-like domain</keyword>
<keyword evidence="11" id="KW-0325">Glycoprotein</keyword>
<dbReference type="PROSITE" id="PS01186">
    <property type="entry name" value="EGF_2"/>
    <property type="match status" value="1"/>
</dbReference>
<dbReference type="PANTHER" id="PTHR24052">
    <property type="entry name" value="DELTA-RELATED"/>
    <property type="match status" value="1"/>
</dbReference>
<gene>
    <name evidence="13" type="ORF">J4Q44_G00349150</name>
</gene>
<evidence type="ECO:0000256" key="2">
    <source>
        <dbReference type="ARBA" id="ARBA00004236"/>
    </source>
</evidence>
<dbReference type="InterPro" id="IPR000742">
    <property type="entry name" value="EGF"/>
</dbReference>
<dbReference type="Pfam" id="PF07546">
    <property type="entry name" value="EMI"/>
    <property type="match status" value="1"/>
</dbReference>
<evidence type="ECO:0000256" key="3">
    <source>
        <dbReference type="ARBA" id="ARBA00022475"/>
    </source>
</evidence>
<dbReference type="AlphaFoldDB" id="A0AAN8KY07"/>
<accession>A0AAN8KY07</accession>
<keyword evidence="8" id="KW-1133">Transmembrane helix</keyword>
<evidence type="ECO:0000256" key="11">
    <source>
        <dbReference type="ARBA" id="ARBA00023180"/>
    </source>
</evidence>
<dbReference type="InterPro" id="IPR052485">
    <property type="entry name" value="MEGF_diff_regulators"/>
</dbReference>
<name>A0AAN8KY07_9TELE</name>
<sequence>MHGPWSTASVSEALEFSLSICIPASSRGSLRTHTSCSTPFQSHKPKQSHHKGWRMGPGGAVSVSLIGFSLLGVIYGALPLNPDDPNVCSHWESYAVTVQESYAHPFDQVYYTRCTDILTWFKCTRHRISYKTAYRRGVRTMYRRRSQCCPGFYESGDLCVPQCSVECAHGRCVSPDTCQCEPGWGGVDCSS</sequence>
<dbReference type="FunFam" id="2.10.25.10:FF:000114">
    <property type="entry name" value="Multiple epidermal growth factor-like domains protein 11"/>
    <property type="match status" value="1"/>
</dbReference>
<keyword evidence="14" id="KW-1185">Reference proteome</keyword>
<keyword evidence="5" id="KW-0812">Transmembrane</keyword>
<evidence type="ECO:0000256" key="4">
    <source>
        <dbReference type="ARBA" id="ARBA00022536"/>
    </source>
</evidence>
<dbReference type="PROSITE" id="PS00022">
    <property type="entry name" value="EGF_1"/>
    <property type="match status" value="1"/>
</dbReference>
<evidence type="ECO:0000256" key="1">
    <source>
        <dbReference type="ARBA" id="ARBA00004167"/>
    </source>
</evidence>
<dbReference type="PANTHER" id="PTHR24052:SF13">
    <property type="entry name" value="MULTIPLE EGF LIKE DOMAINS 11"/>
    <property type="match status" value="1"/>
</dbReference>
<keyword evidence="7" id="KW-0677">Repeat</keyword>
<dbReference type="Pfam" id="PF23301">
    <property type="entry name" value="EGF_PEAR1L"/>
    <property type="match status" value="1"/>
</dbReference>
<keyword evidence="3" id="KW-1003">Cell membrane</keyword>
<feature type="domain" description="EMI" evidence="12">
    <location>
        <begin position="84"/>
        <end position="161"/>
    </location>
</feature>
<dbReference type="InterPro" id="IPR057138">
    <property type="entry name" value="EGF_PEAR1L-like"/>
</dbReference>
<keyword evidence="10" id="KW-1015">Disulfide bond</keyword>
<reference evidence="13 14" key="1">
    <citation type="submission" date="2021-04" db="EMBL/GenBank/DDBJ databases">
        <authorList>
            <person name="De Guttry C."/>
            <person name="Zahm M."/>
            <person name="Klopp C."/>
            <person name="Cabau C."/>
            <person name="Louis A."/>
            <person name="Berthelot C."/>
            <person name="Parey E."/>
            <person name="Roest Crollius H."/>
            <person name="Montfort J."/>
            <person name="Robinson-Rechavi M."/>
            <person name="Bucao C."/>
            <person name="Bouchez O."/>
            <person name="Gislard M."/>
            <person name="Lluch J."/>
            <person name="Milhes M."/>
            <person name="Lampietro C."/>
            <person name="Lopez Roques C."/>
            <person name="Donnadieu C."/>
            <person name="Braasch I."/>
            <person name="Desvignes T."/>
            <person name="Postlethwait J."/>
            <person name="Bobe J."/>
            <person name="Wedekind C."/>
            <person name="Guiguen Y."/>
        </authorList>
    </citation>
    <scope>NUCLEOTIDE SEQUENCE [LARGE SCALE GENOMIC DNA]</scope>
    <source>
        <strain evidence="13">Cs_M1</strain>
        <tissue evidence="13">Blood</tissue>
    </source>
</reference>
<dbReference type="PROSITE" id="PS51041">
    <property type="entry name" value="EMI"/>
    <property type="match status" value="1"/>
</dbReference>
<evidence type="ECO:0000256" key="9">
    <source>
        <dbReference type="ARBA" id="ARBA00023136"/>
    </source>
</evidence>
<keyword evidence="6" id="KW-0732">Signal</keyword>
<dbReference type="EMBL" id="JAGTTL010000035">
    <property type="protein sequence ID" value="KAK6294085.1"/>
    <property type="molecule type" value="Genomic_DNA"/>
</dbReference>
<proteinExistence type="predicted"/>
<dbReference type="GO" id="GO:0005886">
    <property type="term" value="C:plasma membrane"/>
    <property type="evidence" value="ECO:0007669"/>
    <property type="project" value="UniProtKB-SubCell"/>
</dbReference>
<comment type="caution">
    <text evidence="13">The sequence shown here is derived from an EMBL/GenBank/DDBJ whole genome shotgun (WGS) entry which is preliminary data.</text>
</comment>
<keyword evidence="9" id="KW-0472">Membrane</keyword>
<dbReference type="Proteomes" id="UP001356427">
    <property type="component" value="Unassembled WGS sequence"/>
</dbReference>